<dbReference type="InterPro" id="IPR017850">
    <property type="entry name" value="Alkaline_phosphatase_core_sf"/>
</dbReference>
<gene>
    <name evidence="3" type="ORF">Harman_33370</name>
</gene>
<dbReference type="PANTHER" id="PTHR43751">
    <property type="entry name" value="SULFATASE"/>
    <property type="match status" value="1"/>
</dbReference>
<feature type="region of interest" description="Disordered" evidence="1">
    <location>
        <begin position="475"/>
        <end position="494"/>
    </location>
</feature>
<dbReference type="InterPro" id="IPR052701">
    <property type="entry name" value="GAG_Ulvan_Degrading_Sulfatases"/>
</dbReference>
<accession>A0A4C2EM71</accession>
<dbReference type="CDD" id="cd16148">
    <property type="entry name" value="sulfatase_like"/>
    <property type="match status" value="1"/>
</dbReference>
<reference evidence="3 4" key="1">
    <citation type="submission" date="2019-02" db="EMBL/GenBank/DDBJ databases">
        <title>Haloarcula mannanilyticum sp. nov., a mannan degrading haloarchaeon isolated from commercial salt.</title>
        <authorList>
            <person name="Enomoto S."/>
            <person name="Shimane Y."/>
            <person name="Kamekura M."/>
            <person name="Ito T."/>
            <person name="Moriya O."/>
            <person name="Ihara K."/>
            <person name="Takahashi-Ando N."/>
            <person name="Fukushima Y."/>
            <person name="Yoshida Y."/>
            <person name="Usama R."/>
            <person name="Takai K."/>
            <person name="Minegishi H."/>
        </authorList>
    </citation>
    <scope>NUCLEOTIDE SEQUENCE [LARGE SCALE GENOMIC DNA]</scope>
    <source>
        <strain evidence="3 4">MD130-1</strain>
    </source>
</reference>
<evidence type="ECO:0000313" key="3">
    <source>
        <dbReference type="EMBL" id="GCF15402.1"/>
    </source>
</evidence>
<feature type="compositionally biased region" description="Basic and acidic residues" evidence="1">
    <location>
        <begin position="475"/>
        <end position="488"/>
    </location>
</feature>
<proteinExistence type="predicted"/>
<dbReference type="AlphaFoldDB" id="A0A4C2EM71"/>
<dbReference type="Proteomes" id="UP000304382">
    <property type="component" value="Unassembled WGS sequence"/>
</dbReference>
<dbReference type="RefSeq" id="WP_235007247.1">
    <property type="nucleotide sequence ID" value="NZ_BIXZ01000008.1"/>
</dbReference>
<dbReference type="Pfam" id="PF00884">
    <property type="entry name" value="Sulfatase"/>
    <property type="match status" value="1"/>
</dbReference>
<dbReference type="SUPFAM" id="SSF53649">
    <property type="entry name" value="Alkaline phosphatase-like"/>
    <property type="match status" value="1"/>
</dbReference>
<comment type="caution">
    <text evidence="3">The sequence shown here is derived from an EMBL/GenBank/DDBJ whole genome shotgun (WGS) entry which is preliminary data.</text>
</comment>
<dbReference type="PANTHER" id="PTHR43751:SF3">
    <property type="entry name" value="SULFATASE N-TERMINAL DOMAIN-CONTAINING PROTEIN"/>
    <property type="match status" value="1"/>
</dbReference>
<protein>
    <recommendedName>
        <fullName evidence="2">Sulfatase N-terminal domain-containing protein</fullName>
    </recommendedName>
</protein>
<dbReference type="Gene3D" id="3.40.720.10">
    <property type="entry name" value="Alkaline Phosphatase, subunit A"/>
    <property type="match status" value="1"/>
</dbReference>
<evidence type="ECO:0000313" key="4">
    <source>
        <dbReference type="Proteomes" id="UP000304382"/>
    </source>
</evidence>
<organism evidence="3 4">
    <name type="scientific">Haloarcula mannanilytica</name>
    <dbReference type="NCBI Taxonomy" id="2509225"/>
    <lineage>
        <taxon>Archaea</taxon>
        <taxon>Methanobacteriati</taxon>
        <taxon>Methanobacteriota</taxon>
        <taxon>Stenosarchaea group</taxon>
        <taxon>Halobacteria</taxon>
        <taxon>Halobacteriales</taxon>
        <taxon>Haloarculaceae</taxon>
        <taxon>Haloarcula</taxon>
    </lineage>
</organism>
<dbReference type="EMBL" id="BIXZ01000008">
    <property type="protein sequence ID" value="GCF15402.1"/>
    <property type="molecule type" value="Genomic_DNA"/>
</dbReference>
<evidence type="ECO:0000256" key="1">
    <source>
        <dbReference type="SAM" id="MobiDB-lite"/>
    </source>
</evidence>
<evidence type="ECO:0000259" key="2">
    <source>
        <dbReference type="Pfam" id="PF00884"/>
    </source>
</evidence>
<dbReference type="InterPro" id="IPR000917">
    <property type="entry name" value="Sulfatase_N"/>
</dbReference>
<name>A0A4C2EM71_9EURY</name>
<keyword evidence="4" id="KW-1185">Reference proteome</keyword>
<feature type="domain" description="Sulfatase N-terminal" evidence="2">
    <location>
        <begin position="13"/>
        <end position="358"/>
    </location>
</feature>
<sequence>MLNKGTFKITMNKNIVLVVMDTARAPDTKYVYNKVSNSSIERLVEEGTEFTNAFTNAPWTLPSHASLFTGTYTSKHGTHAGHKFLDDSFPTLAELLSAEGYQTAGVTNNAWVTNEFGLANGFNDFFKAWQYIQAETDFGEIKLTTHGVDLVKRSVKGLLNGEIIANLMNTVYGQFIYRRKDYGAKRTNSIVRSWIEDRDSNKPFFLFINYLEPHLDYQPPKEFAEPFLPSDATYKEAMKVPQKPWDYVSGALEMSDRDFELLRSLYRAEIAYLDAQIGDLRQVLYEKKEWQDTIFIIVGDHGENIGEHDLMDHQYSLHDTLLHVPLFFSGGAFDGVGKSDRLVQTVDLFPTILDIAGVDIPSHSQGLSFHPSSTDPPRERIFAEYRCPQPTIERLSKETDIPLEDLQQYDKKLRSVQTDEYKIVRDSNGKLEFYNLKDRETKIEDWSSEEQEVVEGLETDLKKWLSSFEQASLKDSTEMDNETKKMLEDLGYLQ</sequence>